<evidence type="ECO:0000256" key="2">
    <source>
        <dbReference type="ARBA" id="ARBA00004141"/>
    </source>
</evidence>
<keyword evidence="9" id="KW-1185">Reference proteome</keyword>
<evidence type="ECO:0000256" key="4">
    <source>
        <dbReference type="ARBA" id="ARBA00022692"/>
    </source>
</evidence>
<comment type="function">
    <text evidence="1 7">May be involved in both secretory and endocytic intracellular trafficking in the endosomal/prevacuolar compartments.</text>
</comment>
<accession>A0A5A7P7S7</accession>
<reference evidence="9" key="1">
    <citation type="journal article" date="2019" name="Curr. Biol.">
        <title>Genome Sequence of Striga asiatica Provides Insight into the Evolution of Plant Parasitism.</title>
        <authorList>
            <person name="Yoshida S."/>
            <person name="Kim S."/>
            <person name="Wafula E.K."/>
            <person name="Tanskanen J."/>
            <person name="Kim Y.M."/>
            <person name="Honaas L."/>
            <person name="Yang Z."/>
            <person name="Spallek T."/>
            <person name="Conn C.E."/>
            <person name="Ichihashi Y."/>
            <person name="Cheong K."/>
            <person name="Cui S."/>
            <person name="Der J.P."/>
            <person name="Gundlach H."/>
            <person name="Jiao Y."/>
            <person name="Hori C."/>
            <person name="Ishida J.K."/>
            <person name="Kasahara H."/>
            <person name="Kiba T."/>
            <person name="Kim M.S."/>
            <person name="Koo N."/>
            <person name="Laohavisit A."/>
            <person name="Lee Y.H."/>
            <person name="Lumba S."/>
            <person name="McCourt P."/>
            <person name="Mortimer J.C."/>
            <person name="Mutuku J.M."/>
            <person name="Nomura T."/>
            <person name="Sasaki-Sekimoto Y."/>
            <person name="Seto Y."/>
            <person name="Wang Y."/>
            <person name="Wakatake T."/>
            <person name="Sakakibara H."/>
            <person name="Demura T."/>
            <person name="Yamaguchi S."/>
            <person name="Yoneyama K."/>
            <person name="Manabe R.I."/>
            <person name="Nelson D.C."/>
            <person name="Schulman A.H."/>
            <person name="Timko M.P."/>
            <person name="dePamphilis C.W."/>
            <person name="Choi D."/>
            <person name="Shirasu K."/>
        </authorList>
    </citation>
    <scope>NUCLEOTIDE SEQUENCE [LARGE SCALE GENOMIC DNA]</scope>
    <source>
        <strain evidence="9">cv. UVA1</strain>
    </source>
</reference>
<gene>
    <name evidence="8" type="ORF">STAS_04563</name>
</gene>
<comment type="caution">
    <text evidence="8">The sequence shown here is derived from an EMBL/GenBank/DDBJ whole genome shotgun (WGS) entry which is preliminary data.</text>
</comment>
<dbReference type="GO" id="GO:0005783">
    <property type="term" value="C:endoplasmic reticulum"/>
    <property type="evidence" value="ECO:0007669"/>
    <property type="project" value="UniProtKB-ARBA"/>
</dbReference>
<keyword evidence="7" id="KW-0813">Transport</keyword>
<keyword evidence="6 7" id="KW-0472">Membrane</keyword>
<comment type="subcellular location">
    <subcellularLocation>
        <location evidence="2 7">Membrane</location>
        <topology evidence="2 7">Multi-pass membrane protein</topology>
    </subcellularLocation>
</comment>
<evidence type="ECO:0000256" key="3">
    <source>
        <dbReference type="ARBA" id="ARBA00006483"/>
    </source>
</evidence>
<keyword evidence="5 7" id="KW-1133">Transmembrane helix</keyword>
<evidence type="ECO:0000256" key="7">
    <source>
        <dbReference type="RuleBase" id="RU363107"/>
    </source>
</evidence>
<sequence>MKFGQFDDIIIASPNLVYERHLMQFRFNPIIEKTLAFQDADDREFLDTNLTIFPPKSNHISLDLSWCSFLNASHSPAGFEPYNEEVNRRAAHPQFPHLPPLMLPPPSLPVISDLLLFSAHGPSLFTQNLLNLLVALVVVAVFVLLLTHATANVLGALLIGVAVVLVHVAMRRTDDFLADEDGL</sequence>
<proteinExistence type="inferred from homology"/>
<keyword evidence="4 7" id="KW-0812">Transmembrane</keyword>
<dbReference type="EMBL" id="BKCP01003002">
    <property type="protein sequence ID" value="GER28752.1"/>
    <property type="molecule type" value="Genomic_DNA"/>
</dbReference>
<evidence type="ECO:0000256" key="6">
    <source>
        <dbReference type="ARBA" id="ARBA00023136"/>
    </source>
</evidence>
<feature type="transmembrane region" description="Helical" evidence="7">
    <location>
        <begin position="129"/>
        <end position="147"/>
    </location>
</feature>
<evidence type="ECO:0000313" key="9">
    <source>
        <dbReference type="Proteomes" id="UP000325081"/>
    </source>
</evidence>
<dbReference type="Pfam" id="PF03208">
    <property type="entry name" value="PRA1"/>
    <property type="match status" value="1"/>
</dbReference>
<dbReference type="Proteomes" id="UP000325081">
    <property type="component" value="Unassembled WGS sequence"/>
</dbReference>
<feature type="transmembrane region" description="Helical" evidence="7">
    <location>
        <begin position="153"/>
        <end position="170"/>
    </location>
</feature>
<evidence type="ECO:0000313" key="8">
    <source>
        <dbReference type="EMBL" id="GER28752.1"/>
    </source>
</evidence>
<dbReference type="GO" id="GO:0016192">
    <property type="term" value="P:vesicle-mediated transport"/>
    <property type="evidence" value="ECO:0007669"/>
    <property type="project" value="UniProtKB-ARBA"/>
</dbReference>
<dbReference type="AlphaFoldDB" id="A0A5A7P7S7"/>
<dbReference type="GO" id="GO:0016020">
    <property type="term" value="C:membrane"/>
    <property type="evidence" value="ECO:0007669"/>
    <property type="project" value="UniProtKB-SubCell"/>
</dbReference>
<evidence type="ECO:0000256" key="1">
    <source>
        <dbReference type="ARBA" id="ARBA00002501"/>
    </source>
</evidence>
<protein>
    <recommendedName>
        <fullName evidence="7">PRA1 family protein</fullName>
    </recommendedName>
</protein>
<name>A0A5A7P7S7_STRAF</name>
<organism evidence="8 9">
    <name type="scientific">Striga asiatica</name>
    <name type="common">Asiatic witchweed</name>
    <name type="synonym">Buchnera asiatica</name>
    <dbReference type="NCBI Taxonomy" id="4170"/>
    <lineage>
        <taxon>Eukaryota</taxon>
        <taxon>Viridiplantae</taxon>
        <taxon>Streptophyta</taxon>
        <taxon>Embryophyta</taxon>
        <taxon>Tracheophyta</taxon>
        <taxon>Spermatophyta</taxon>
        <taxon>Magnoliopsida</taxon>
        <taxon>eudicotyledons</taxon>
        <taxon>Gunneridae</taxon>
        <taxon>Pentapetalae</taxon>
        <taxon>asterids</taxon>
        <taxon>lamiids</taxon>
        <taxon>Lamiales</taxon>
        <taxon>Orobanchaceae</taxon>
        <taxon>Buchnereae</taxon>
        <taxon>Striga</taxon>
    </lineage>
</organism>
<dbReference type="InterPro" id="IPR004895">
    <property type="entry name" value="Prenylated_rab_accept_PRA1"/>
</dbReference>
<evidence type="ECO:0000256" key="5">
    <source>
        <dbReference type="ARBA" id="ARBA00022989"/>
    </source>
</evidence>
<comment type="similarity">
    <text evidence="3 7">Belongs to the PRA1 family.</text>
</comment>